<sequence length="392" mass="45780">MDINGAFKEDSHYSQEEEYVDDQTSNTQVPEGTVGHGYDSGFHPHPDYIDVATLRNDVVTKSRITRTSVKKNSKRRGKKKLTVKGKEIRFFCTQCDYRTWKKSNFQRHLGTHNKKKLDKCNLCSYSSKNAEDLKKHTAYHLKKETMQLFDDKRFATLKDEVTIEPRWTYSVVNNNNKEVKREIKEEAELFPPVEVYLDEQSNNLCVPDSSLDEDYESDFYPLAVNIEIATPQNSVKPIRQFNNTQVSVNNELEVILQNDQQLRYNCPYCSYRTWKTKPKIETPSDNLDISLDDDEETSLDSDKRFSCPLCDFKTTRSSMLYRHQRVVHNDHRQSITRGTPVKCYFTIGIMTQLLKKHISRRHIFQQTTADIPASKTTLYEEFTGGHYLAEMF</sequence>
<dbReference type="PANTHER" id="PTHR24392">
    <property type="entry name" value="ZINC FINGER PROTEIN"/>
    <property type="match status" value="1"/>
</dbReference>
<evidence type="ECO:0000256" key="7">
    <source>
        <dbReference type="ARBA" id="ARBA00023242"/>
    </source>
</evidence>
<feature type="region of interest" description="Disordered" evidence="8">
    <location>
        <begin position="1"/>
        <end position="34"/>
    </location>
</feature>
<dbReference type="PANTHER" id="PTHR24392:SF56">
    <property type="entry name" value="ZINC FINGER PROTEIN 510"/>
    <property type="match status" value="1"/>
</dbReference>
<keyword evidence="11" id="KW-1185">Reference proteome</keyword>
<evidence type="ECO:0000259" key="9">
    <source>
        <dbReference type="PROSITE" id="PS50157"/>
    </source>
</evidence>
<evidence type="ECO:0000256" key="8">
    <source>
        <dbReference type="SAM" id="MobiDB-lite"/>
    </source>
</evidence>
<comment type="subcellular location">
    <subcellularLocation>
        <location evidence="1">Nucleus</location>
    </subcellularLocation>
</comment>
<dbReference type="InterPro" id="IPR036236">
    <property type="entry name" value="Znf_C2H2_sf"/>
</dbReference>
<dbReference type="SMART" id="SM00355">
    <property type="entry name" value="ZnF_C2H2"/>
    <property type="match status" value="3"/>
</dbReference>
<evidence type="ECO:0000256" key="1">
    <source>
        <dbReference type="ARBA" id="ARBA00004123"/>
    </source>
</evidence>
<evidence type="ECO:0000313" key="10">
    <source>
        <dbReference type="EnsemblMetazoa" id="RPRC006046-PA"/>
    </source>
</evidence>
<dbReference type="GO" id="GO:0003677">
    <property type="term" value="F:DNA binding"/>
    <property type="evidence" value="ECO:0007669"/>
    <property type="project" value="UniProtKB-KW"/>
</dbReference>
<dbReference type="SUPFAM" id="SSF57667">
    <property type="entry name" value="beta-beta-alpha zinc fingers"/>
    <property type="match status" value="2"/>
</dbReference>
<protein>
    <recommendedName>
        <fullName evidence="9">C2H2-type domain-containing protein</fullName>
    </recommendedName>
</protein>
<evidence type="ECO:0000256" key="5">
    <source>
        <dbReference type="ARBA" id="ARBA00022833"/>
    </source>
</evidence>
<dbReference type="InterPro" id="IPR013087">
    <property type="entry name" value="Znf_C2H2_type"/>
</dbReference>
<dbReference type="EMBL" id="ACPB03028185">
    <property type="status" value="NOT_ANNOTATED_CDS"/>
    <property type="molecule type" value="Genomic_DNA"/>
</dbReference>
<dbReference type="VEuPathDB" id="VectorBase:RPRC006046"/>
<dbReference type="Pfam" id="PF13909">
    <property type="entry name" value="zf-H2C2_5"/>
    <property type="match status" value="1"/>
</dbReference>
<dbReference type="EnsemblMetazoa" id="RPRC006046-RA">
    <property type="protein sequence ID" value="RPRC006046-PA"/>
    <property type="gene ID" value="RPRC006046"/>
</dbReference>
<feature type="domain" description="C2H2-type" evidence="9">
    <location>
        <begin position="90"/>
        <end position="117"/>
    </location>
</feature>
<evidence type="ECO:0000256" key="3">
    <source>
        <dbReference type="ARBA" id="ARBA00022737"/>
    </source>
</evidence>
<dbReference type="GO" id="GO:0005634">
    <property type="term" value="C:nucleus"/>
    <property type="evidence" value="ECO:0007669"/>
    <property type="project" value="UniProtKB-SubCell"/>
</dbReference>
<dbReference type="HOGENOM" id="CLU_704606_0_0_1"/>
<reference evidence="10" key="1">
    <citation type="submission" date="2015-05" db="UniProtKB">
        <authorList>
            <consortium name="EnsemblMetazoa"/>
        </authorList>
    </citation>
    <scope>IDENTIFICATION</scope>
</reference>
<accession>T1HPS2</accession>
<feature type="domain" description="C2H2-type" evidence="9">
    <location>
        <begin position="305"/>
        <end position="333"/>
    </location>
</feature>
<dbReference type="GO" id="GO:0008270">
    <property type="term" value="F:zinc ion binding"/>
    <property type="evidence" value="ECO:0007669"/>
    <property type="project" value="UniProtKB-KW"/>
</dbReference>
<dbReference type="Proteomes" id="UP000015103">
    <property type="component" value="Unassembled WGS sequence"/>
</dbReference>
<evidence type="ECO:0000256" key="4">
    <source>
        <dbReference type="ARBA" id="ARBA00022771"/>
    </source>
</evidence>
<dbReference type="InParanoid" id="T1HPS2"/>
<evidence type="ECO:0000313" key="11">
    <source>
        <dbReference type="Proteomes" id="UP000015103"/>
    </source>
</evidence>
<dbReference type="Gene3D" id="3.30.160.60">
    <property type="entry name" value="Classic Zinc Finger"/>
    <property type="match status" value="2"/>
</dbReference>
<evidence type="ECO:0000256" key="2">
    <source>
        <dbReference type="ARBA" id="ARBA00022723"/>
    </source>
</evidence>
<keyword evidence="7" id="KW-0539">Nucleus</keyword>
<proteinExistence type="predicted"/>
<keyword evidence="4" id="KW-0863">Zinc-finger</keyword>
<name>T1HPS2_RHOPR</name>
<dbReference type="AlphaFoldDB" id="T1HPS2"/>
<dbReference type="PROSITE" id="PS50157">
    <property type="entry name" value="ZINC_FINGER_C2H2_2"/>
    <property type="match status" value="2"/>
</dbReference>
<keyword evidence="6" id="KW-0238">DNA-binding</keyword>
<keyword evidence="2" id="KW-0479">Metal-binding</keyword>
<organism evidence="10 11">
    <name type="scientific">Rhodnius prolixus</name>
    <name type="common">Triatomid bug</name>
    <dbReference type="NCBI Taxonomy" id="13249"/>
    <lineage>
        <taxon>Eukaryota</taxon>
        <taxon>Metazoa</taxon>
        <taxon>Ecdysozoa</taxon>
        <taxon>Arthropoda</taxon>
        <taxon>Hexapoda</taxon>
        <taxon>Insecta</taxon>
        <taxon>Pterygota</taxon>
        <taxon>Neoptera</taxon>
        <taxon>Paraneoptera</taxon>
        <taxon>Hemiptera</taxon>
        <taxon>Heteroptera</taxon>
        <taxon>Panheteroptera</taxon>
        <taxon>Cimicomorpha</taxon>
        <taxon>Reduviidae</taxon>
        <taxon>Triatominae</taxon>
        <taxon>Rhodnius</taxon>
    </lineage>
</organism>
<keyword evidence="3" id="KW-0677">Repeat</keyword>
<evidence type="ECO:0000256" key="6">
    <source>
        <dbReference type="ARBA" id="ARBA00023125"/>
    </source>
</evidence>
<keyword evidence="5" id="KW-0862">Zinc</keyword>